<feature type="domain" description="NADPH-dependent FMN reductase-like" evidence="1">
    <location>
        <begin position="1"/>
        <end position="139"/>
    </location>
</feature>
<organism evidence="2 3">
    <name type="scientific">Parapedobacter deserti</name>
    <dbReference type="NCBI Taxonomy" id="1912957"/>
    <lineage>
        <taxon>Bacteria</taxon>
        <taxon>Pseudomonadati</taxon>
        <taxon>Bacteroidota</taxon>
        <taxon>Sphingobacteriia</taxon>
        <taxon>Sphingobacteriales</taxon>
        <taxon>Sphingobacteriaceae</taxon>
        <taxon>Parapedobacter</taxon>
    </lineage>
</organism>
<keyword evidence="2" id="KW-0560">Oxidoreductase</keyword>
<dbReference type="RefSeq" id="WP_379024901.1">
    <property type="nucleotide sequence ID" value="NZ_JBHRTA010000038.1"/>
</dbReference>
<dbReference type="EMBL" id="JBHRTA010000038">
    <property type="protein sequence ID" value="MFC3199367.1"/>
    <property type="molecule type" value="Genomic_DNA"/>
</dbReference>
<keyword evidence="3" id="KW-1185">Reference proteome</keyword>
<dbReference type="PANTHER" id="PTHR30543:SF21">
    <property type="entry name" value="NAD(P)H-DEPENDENT FMN REDUCTASE LOT6"/>
    <property type="match status" value="1"/>
</dbReference>
<dbReference type="SUPFAM" id="SSF52218">
    <property type="entry name" value="Flavoproteins"/>
    <property type="match status" value="1"/>
</dbReference>
<protein>
    <submittedName>
        <fullName evidence="2">NADPH-dependent FMN reductase</fullName>
        <ecNumber evidence="2">1.-.-.-</ecNumber>
    </submittedName>
</protein>
<dbReference type="PANTHER" id="PTHR30543">
    <property type="entry name" value="CHROMATE REDUCTASE"/>
    <property type="match status" value="1"/>
</dbReference>
<dbReference type="Pfam" id="PF03358">
    <property type="entry name" value="FMN_red"/>
    <property type="match status" value="1"/>
</dbReference>
<evidence type="ECO:0000313" key="3">
    <source>
        <dbReference type="Proteomes" id="UP001595526"/>
    </source>
</evidence>
<dbReference type="GO" id="GO:0016491">
    <property type="term" value="F:oxidoreductase activity"/>
    <property type="evidence" value="ECO:0007669"/>
    <property type="project" value="UniProtKB-KW"/>
</dbReference>
<dbReference type="InterPro" id="IPR050712">
    <property type="entry name" value="NAD(P)H-dep_reductase"/>
</dbReference>
<dbReference type="InterPro" id="IPR029039">
    <property type="entry name" value="Flavoprotein-like_sf"/>
</dbReference>
<dbReference type="Gene3D" id="3.40.50.360">
    <property type="match status" value="1"/>
</dbReference>
<comment type="caution">
    <text evidence="2">The sequence shown here is derived from an EMBL/GenBank/DDBJ whole genome shotgun (WGS) entry which is preliminary data.</text>
</comment>
<dbReference type="InterPro" id="IPR005025">
    <property type="entry name" value="FMN_Rdtase-like_dom"/>
</dbReference>
<name>A0ABV7JQB8_9SPHI</name>
<proteinExistence type="predicted"/>
<accession>A0ABV7JQB8</accession>
<evidence type="ECO:0000259" key="1">
    <source>
        <dbReference type="Pfam" id="PF03358"/>
    </source>
</evidence>
<gene>
    <name evidence="2" type="ORF">ACFOET_17220</name>
</gene>
<dbReference type="EC" id="1.-.-.-" evidence="2"/>
<evidence type="ECO:0000313" key="2">
    <source>
        <dbReference type="EMBL" id="MFC3199367.1"/>
    </source>
</evidence>
<reference evidence="3" key="1">
    <citation type="journal article" date="2019" name="Int. J. Syst. Evol. Microbiol.">
        <title>The Global Catalogue of Microorganisms (GCM) 10K type strain sequencing project: providing services to taxonomists for standard genome sequencing and annotation.</title>
        <authorList>
            <consortium name="The Broad Institute Genomics Platform"/>
            <consortium name="The Broad Institute Genome Sequencing Center for Infectious Disease"/>
            <person name="Wu L."/>
            <person name="Ma J."/>
        </authorList>
    </citation>
    <scope>NUCLEOTIDE SEQUENCE [LARGE SCALE GENOMIC DNA]</scope>
    <source>
        <strain evidence="3">KCTC 52416</strain>
    </source>
</reference>
<dbReference type="Proteomes" id="UP001595526">
    <property type="component" value="Unassembled WGS sequence"/>
</dbReference>
<sequence length="197" mass="21138">MKIAILLGSVRQGRQSHKVAHYLKTLLAGQAVQTDLIDLGTDTLPIYGHDEQGHNNVIGLVSARLDSADALLLVTPEYHGSFSGVLKNALDHFWAEFKRKPIGVVAVSSGRMGGISASTQLQQVVLNLGGIALPGKLVVTEVQEAFDEKGNLQDGGLAARAEKFLAEYLWYADAIYQKKTTVNGVTKAVQKTSLVDA</sequence>